<dbReference type="InterPro" id="IPR001222">
    <property type="entry name" value="Znf_TFIIS"/>
</dbReference>
<keyword evidence="2 4" id="KW-0863">Zinc-finger</keyword>
<evidence type="ECO:0000313" key="7">
    <source>
        <dbReference type="EMBL" id="CAD8090626.1"/>
    </source>
</evidence>
<comment type="caution">
    <text evidence="7">The sequence shown here is derived from an EMBL/GenBank/DDBJ whole genome shotgun (WGS) entry which is preliminary data.</text>
</comment>
<dbReference type="GO" id="GO:0006351">
    <property type="term" value="P:DNA-templated transcription"/>
    <property type="evidence" value="ECO:0007669"/>
    <property type="project" value="InterPro"/>
</dbReference>
<evidence type="ECO:0000256" key="4">
    <source>
        <dbReference type="PROSITE-ProRule" id="PRU00472"/>
    </source>
</evidence>
<dbReference type="PROSITE" id="PS51133">
    <property type="entry name" value="ZF_TFIIS_2"/>
    <property type="match status" value="1"/>
</dbReference>
<feature type="domain" description="TFIIS-type" evidence="5">
    <location>
        <begin position="275"/>
        <end position="316"/>
    </location>
</feature>
<dbReference type="PROSITE" id="PS51321">
    <property type="entry name" value="TFIIS_CENTRAL"/>
    <property type="match status" value="1"/>
</dbReference>
<dbReference type="Pfam" id="PF01096">
    <property type="entry name" value="Zn_ribbon_TFIIS"/>
    <property type="match status" value="1"/>
</dbReference>
<proteinExistence type="predicted"/>
<dbReference type="GO" id="GO:0008270">
    <property type="term" value="F:zinc ion binding"/>
    <property type="evidence" value="ECO:0007669"/>
    <property type="project" value="UniProtKB-KW"/>
</dbReference>
<dbReference type="SMART" id="SM00440">
    <property type="entry name" value="ZnF_C2C2"/>
    <property type="match status" value="1"/>
</dbReference>
<dbReference type="AlphaFoldDB" id="A0A8S1NJH9"/>
<dbReference type="InterPro" id="IPR003618">
    <property type="entry name" value="TFIIS_cen_dom"/>
</dbReference>
<evidence type="ECO:0000256" key="2">
    <source>
        <dbReference type="ARBA" id="ARBA00022771"/>
    </source>
</evidence>
<dbReference type="Proteomes" id="UP000688137">
    <property type="component" value="Unassembled WGS sequence"/>
</dbReference>
<evidence type="ECO:0000259" key="5">
    <source>
        <dbReference type="PROSITE" id="PS51133"/>
    </source>
</evidence>
<evidence type="ECO:0000256" key="1">
    <source>
        <dbReference type="ARBA" id="ARBA00022723"/>
    </source>
</evidence>
<feature type="domain" description="TFIIS central" evidence="6">
    <location>
        <begin position="138"/>
        <end position="266"/>
    </location>
</feature>
<accession>A0A8S1NJH9</accession>
<gene>
    <name evidence="7" type="ORF">PPRIM_AZ9-3.1.T0860129</name>
</gene>
<dbReference type="GO" id="GO:0003676">
    <property type="term" value="F:nucleic acid binding"/>
    <property type="evidence" value="ECO:0007669"/>
    <property type="project" value="InterPro"/>
</dbReference>
<keyword evidence="3" id="KW-0862">Zinc</keyword>
<dbReference type="OMA" id="TIFYECF"/>
<reference evidence="7" key="1">
    <citation type="submission" date="2021-01" db="EMBL/GenBank/DDBJ databases">
        <authorList>
            <consortium name="Genoscope - CEA"/>
            <person name="William W."/>
        </authorList>
    </citation>
    <scope>NUCLEOTIDE SEQUENCE</scope>
</reference>
<protein>
    <submittedName>
        <fullName evidence="7">Uncharacterized protein</fullName>
    </submittedName>
</protein>
<evidence type="ECO:0000313" key="8">
    <source>
        <dbReference type="Proteomes" id="UP000688137"/>
    </source>
</evidence>
<organism evidence="7 8">
    <name type="scientific">Paramecium primaurelia</name>
    <dbReference type="NCBI Taxonomy" id="5886"/>
    <lineage>
        <taxon>Eukaryota</taxon>
        <taxon>Sar</taxon>
        <taxon>Alveolata</taxon>
        <taxon>Ciliophora</taxon>
        <taxon>Intramacronucleata</taxon>
        <taxon>Oligohymenophorea</taxon>
        <taxon>Peniculida</taxon>
        <taxon>Parameciidae</taxon>
        <taxon>Paramecium</taxon>
    </lineage>
</organism>
<dbReference type="EMBL" id="CAJJDM010000089">
    <property type="protein sequence ID" value="CAD8090626.1"/>
    <property type="molecule type" value="Genomic_DNA"/>
</dbReference>
<sequence length="317" mass="37565">MILEEQKPFTTEELYEYRKVLVDWKWRGPDAIYFVLGQLCKGTLEREAIVQSKIYKSVYILRESIRKAPSTDMALYNKDQIANILLKLKSIHNQIKEIISKPPKRENKKTIFSVAKYSDNIQGNQSNIQLGDYLPQEQRDKIKAKLSEYLQKQIQQKQQQELFQMENLIDKCNKLADALENSLYNKHYQTVAPGKNYSSDLKTLYQYLGKDKSGKVIHKLLEGFFTVNQACQLQLKDWLDEEVIRELENRKISEMKDDDADYYRQIRIKEMTQSKGQECPRCHNNYLYIIETKQIRRADEPATIFYECFACQHRYKV</sequence>
<keyword evidence="1" id="KW-0479">Metal-binding</keyword>
<evidence type="ECO:0000259" key="6">
    <source>
        <dbReference type="PROSITE" id="PS51321"/>
    </source>
</evidence>
<name>A0A8S1NJH9_PARPR</name>
<keyword evidence="8" id="KW-1185">Reference proteome</keyword>
<evidence type="ECO:0000256" key="3">
    <source>
        <dbReference type="ARBA" id="ARBA00022833"/>
    </source>
</evidence>